<proteinExistence type="inferred from homology"/>
<dbReference type="InterPro" id="IPR036249">
    <property type="entry name" value="Thioredoxin-like_sf"/>
</dbReference>
<keyword evidence="11" id="KW-0560">Oxidoreductase</keyword>
<dbReference type="GO" id="GO:0022890">
    <property type="term" value="F:inorganic cation transmembrane transporter activity"/>
    <property type="evidence" value="ECO:0007669"/>
    <property type="project" value="UniProtKB-ARBA"/>
</dbReference>
<gene>
    <name evidence="11" type="primary">nuoE</name>
    <name evidence="11" type="ORF">J0X15_04895</name>
</gene>
<dbReference type="PROSITE" id="PS01099">
    <property type="entry name" value="COMPLEX1_24K"/>
    <property type="match status" value="1"/>
</dbReference>
<dbReference type="NCBIfam" id="NF005724">
    <property type="entry name" value="PRK07539.1-4"/>
    <property type="match status" value="1"/>
</dbReference>
<evidence type="ECO:0000256" key="5">
    <source>
        <dbReference type="ARBA" id="ARBA00023004"/>
    </source>
</evidence>
<dbReference type="GO" id="GO:0098796">
    <property type="term" value="C:membrane protein complex"/>
    <property type="evidence" value="ECO:0007669"/>
    <property type="project" value="UniProtKB-ARBA"/>
</dbReference>
<evidence type="ECO:0000256" key="9">
    <source>
        <dbReference type="ARBA" id="ARBA00047712"/>
    </source>
</evidence>
<keyword evidence="7" id="KW-0520">NAD</keyword>
<keyword evidence="3" id="KW-0479">Metal-binding</keyword>
<evidence type="ECO:0000256" key="3">
    <source>
        <dbReference type="ARBA" id="ARBA00022723"/>
    </source>
</evidence>
<keyword evidence="4" id="KW-1278">Translocase</keyword>
<evidence type="ECO:0000256" key="4">
    <source>
        <dbReference type="ARBA" id="ARBA00022967"/>
    </source>
</evidence>
<comment type="catalytic activity">
    <reaction evidence="9">
        <text>a quinone + NADH + 5 H(+)(in) = a quinol + NAD(+) + 4 H(+)(out)</text>
        <dbReference type="Rhea" id="RHEA:57888"/>
        <dbReference type="ChEBI" id="CHEBI:15378"/>
        <dbReference type="ChEBI" id="CHEBI:24646"/>
        <dbReference type="ChEBI" id="CHEBI:57540"/>
        <dbReference type="ChEBI" id="CHEBI:57945"/>
        <dbReference type="ChEBI" id="CHEBI:132124"/>
    </reaction>
</comment>
<dbReference type="GO" id="GO:1902494">
    <property type="term" value="C:catalytic complex"/>
    <property type="evidence" value="ECO:0007669"/>
    <property type="project" value="UniProtKB-ARBA"/>
</dbReference>
<feature type="compositionally biased region" description="Low complexity" evidence="10">
    <location>
        <begin position="321"/>
        <end position="334"/>
    </location>
</feature>
<feature type="region of interest" description="Disordered" evidence="10">
    <location>
        <begin position="257"/>
        <end position="359"/>
    </location>
</feature>
<dbReference type="Gene3D" id="3.40.30.10">
    <property type="entry name" value="Glutaredoxin"/>
    <property type="match status" value="1"/>
</dbReference>
<evidence type="ECO:0000256" key="1">
    <source>
        <dbReference type="ARBA" id="ARBA00010643"/>
    </source>
</evidence>
<evidence type="ECO:0000256" key="6">
    <source>
        <dbReference type="ARBA" id="ARBA00023014"/>
    </source>
</evidence>
<evidence type="ECO:0000256" key="8">
    <source>
        <dbReference type="ARBA" id="ARBA00034078"/>
    </source>
</evidence>
<keyword evidence="2" id="KW-0001">2Fe-2S</keyword>
<feature type="compositionally biased region" description="Basic and acidic residues" evidence="10">
    <location>
        <begin position="289"/>
        <end position="320"/>
    </location>
</feature>
<dbReference type="FunFam" id="3.40.30.10:FF:000022">
    <property type="entry name" value="NADH dehydrogenase flavoprotein 2, mitochondrial"/>
    <property type="match status" value="1"/>
</dbReference>
<dbReference type="Gene3D" id="1.10.150.20">
    <property type="entry name" value="5' to 3' exonuclease, C-terminal subdomain"/>
    <property type="match status" value="1"/>
</dbReference>
<dbReference type="GO" id="GO:0098662">
    <property type="term" value="P:inorganic cation transmembrane transport"/>
    <property type="evidence" value="ECO:0007669"/>
    <property type="project" value="UniProtKB-ARBA"/>
</dbReference>
<dbReference type="Pfam" id="PF01257">
    <property type="entry name" value="2Fe-2S_thioredx"/>
    <property type="match status" value="1"/>
</dbReference>
<dbReference type="InterPro" id="IPR002023">
    <property type="entry name" value="NuoE-like"/>
</dbReference>
<dbReference type="GO" id="GO:0051537">
    <property type="term" value="F:2 iron, 2 sulfur cluster binding"/>
    <property type="evidence" value="ECO:0007669"/>
    <property type="project" value="UniProtKB-KW"/>
</dbReference>
<dbReference type="GO" id="GO:0022804">
    <property type="term" value="F:active transmembrane transporter activity"/>
    <property type="evidence" value="ECO:0007669"/>
    <property type="project" value="UniProtKB-ARBA"/>
</dbReference>
<dbReference type="FunFam" id="1.10.10.1590:FF:000001">
    <property type="entry name" value="NADH-quinone oxidoreductase subunit E"/>
    <property type="match status" value="1"/>
</dbReference>
<dbReference type="PANTHER" id="PTHR10371:SF3">
    <property type="entry name" value="NADH DEHYDROGENASE [UBIQUINONE] FLAVOPROTEIN 2, MITOCHONDRIAL"/>
    <property type="match status" value="1"/>
</dbReference>
<keyword evidence="5" id="KW-0408">Iron</keyword>
<keyword evidence="6" id="KW-0411">Iron-sulfur</keyword>
<evidence type="ECO:0000313" key="12">
    <source>
        <dbReference type="Proteomes" id="UP000664779"/>
    </source>
</evidence>
<sequence length="442" mass="47737">MAVRRLAAEQPESFEFTPENLAWAHKVINRYPAGRQASAVIPLLWRAQEQHEGWVTEPAIRYIAALLDMPHIRVLEVATFYTMFQLQPVGKKAHIQVCGTTPCMLRGAGDLIKICQSRIAAHMHEISEDGDFSWEEVECLGACVNAPMVQIFKDTYEDLTEETFNTLLDNIEAGNEVTPGPQNGRRFGMAEGGQTTLTEIDDNTRGVLPQPLVVNGSEPISHHFAGAAINTGGKDYDGVPTPAEDAVAKVVQAHAAKMTEEEHNAKPKSPDTAAAKEAEAKASSPAAKDQNKGKPDAGGRPEVEVARSGGEKTSSDDKTKPGTAAPAKAVATKTEPAEDATEEQKPELLQAPADGKADDLKQLKGVGPKLEATLNEMGIYHFSQIAAWGPAEVVWVDSRLKFKGRIERDGWIDQSKILAEGGETEFSKRVAKGEVASSKNEG</sequence>
<dbReference type="Proteomes" id="UP000664779">
    <property type="component" value="Unassembled WGS sequence"/>
</dbReference>
<evidence type="ECO:0000313" key="11">
    <source>
        <dbReference type="EMBL" id="MBO0344554.1"/>
    </source>
</evidence>
<dbReference type="SUPFAM" id="SSF52833">
    <property type="entry name" value="Thioredoxin-like"/>
    <property type="match status" value="1"/>
</dbReference>
<dbReference type="PANTHER" id="PTHR10371">
    <property type="entry name" value="NADH DEHYDROGENASE UBIQUINONE FLAVOPROTEIN 2, MITOCHONDRIAL"/>
    <property type="match status" value="1"/>
</dbReference>
<dbReference type="EMBL" id="JAFLNF010000002">
    <property type="protein sequence ID" value="MBO0344554.1"/>
    <property type="molecule type" value="Genomic_DNA"/>
</dbReference>
<feature type="compositionally biased region" description="Basic and acidic residues" evidence="10">
    <location>
        <begin position="257"/>
        <end position="280"/>
    </location>
</feature>
<accession>A0A939EP52</accession>
<protein>
    <submittedName>
        <fullName evidence="11">NADH-quinone oxidoreductase subunit NuoE</fullName>
        <ecNumber evidence="11">1.6.5.11</ecNumber>
    </submittedName>
</protein>
<dbReference type="InterPro" id="IPR042128">
    <property type="entry name" value="NuoE_dom"/>
</dbReference>
<dbReference type="GO" id="GO:0031967">
    <property type="term" value="C:organelle envelope"/>
    <property type="evidence" value="ECO:0007669"/>
    <property type="project" value="UniProtKB-ARBA"/>
</dbReference>
<dbReference type="GO" id="GO:0008324">
    <property type="term" value="F:monoatomic cation transmembrane transporter activity"/>
    <property type="evidence" value="ECO:0007669"/>
    <property type="project" value="UniProtKB-ARBA"/>
</dbReference>
<dbReference type="GO" id="GO:0003954">
    <property type="term" value="F:NADH dehydrogenase activity"/>
    <property type="evidence" value="ECO:0007669"/>
    <property type="project" value="TreeGrafter"/>
</dbReference>
<dbReference type="Gene3D" id="1.10.10.1590">
    <property type="entry name" value="NADH-quinone oxidoreductase subunit E"/>
    <property type="match status" value="1"/>
</dbReference>
<keyword evidence="12" id="KW-1185">Reference proteome</keyword>
<comment type="cofactor">
    <cofactor evidence="8">
        <name>[2Fe-2S] cluster</name>
        <dbReference type="ChEBI" id="CHEBI:190135"/>
    </cofactor>
</comment>
<reference evidence="11" key="1">
    <citation type="submission" date="2021-03" db="EMBL/GenBank/DDBJ databases">
        <title>Roseibium sp. CAU 1637 isolated from Incheon.</title>
        <authorList>
            <person name="Kim W."/>
        </authorList>
    </citation>
    <scope>NUCLEOTIDE SEQUENCE</scope>
    <source>
        <strain evidence="11">CAU 1637</strain>
    </source>
</reference>
<dbReference type="NCBIfam" id="TIGR01958">
    <property type="entry name" value="nuoE_fam"/>
    <property type="match status" value="1"/>
</dbReference>
<dbReference type="RefSeq" id="WP_206938653.1">
    <property type="nucleotide sequence ID" value="NZ_JAFLNF010000002.1"/>
</dbReference>
<dbReference type="InterPro" id="IPR041921">
    <property type="entry name" value="NuoE_N"/>
</dbReference>
<organism evidence="11 12">
    <name type="scientific">Roseibium limicola</name>
    <dbReference type="NCBI Taxonomy" id="2816037"/>
    <lineage>
        <taxon>Bacteria</taxon>
        <taxon>Pseudomonadati</taxon>
        <taxon>Pseudomonadota</taxon>
        <taxon>Alphaproteobacteria</taxon>
        <taxon>Hyphomicrobiales</taxon>
        <taxon>Stappiaceae</taxon>
        <taxon>Roseibium</taxon>
    </lineage>
</organism>
<evidence type="ECO:0000256" key="7">
    <source>
        <dbReference type="ARBA" id="ARBA00023027"/>
    </source>
</evidence>
<dbReference type="GO" id="GO:0031090">
    <property type="term" value="C:organelle membrane"/>
    <property type="evidence" value="ECO:0007669"/>
    <property type="project" value="UniProtKB-ARBA"/>
</dbReference>
<comment type="caution">
    <text evidence="11">The sequence shown here is derived from an EMBL/GenBank/DDBJ whole genome shotgun (WGS) entry which is preliminary data.</text>
</comment>
<dbReference type="GO" id="GO:0046872">
    <property type="term" value="F:metal ion binding"/>
    <property type="evidence" value="ECO:0007669"/>
    <property type="project" value="UniProtKB-KW"/>
</dbReference>
<dbReference type="CDD" id="cd03064">
    <property type="entry name" value="TRX_Fd_NuoE"/>
    <property type="match status" value="1"/>
</dbReference>
<name>A0A939EP52_9HYPH</name>
<dbReference type="AlphaFoldDB" id="A0A939EP52"/>
<evidence type="ECO:0000256" key="2">
    <source>
        <dbReference type="ARBA" id="ARBA00022714"/>
    </source>
</evidence>
<evidence type="ECO:0000256" key="10">
    <source>
        <dbReference type="SAM" id="MobiDB-lite"/>
    </source>
</evidence>
<dbReference type="EC" id="1.6.5.11" evidence="11"/>
<comment type="similarity">
    <text evidence="1">Belongs to the complex I 24 kDa subunit family.</text>
</comment>